<evidence type="ECO:0008006" key="9">
    <source>
        <dbReference type="Google" id="ProtNLM"/>
    </source>
</evidence>
<dbReference type="GeneID" id="25735680"/>
<reference evidence="7 8" key="1">
    <citation type="journal article" date="2013" name="BMC Genomics">
        <title>Reconstruction of the lipid metabolism for the microalga Monoraphidium neglectum from its genome sequence reveals characteristics suitable for biofuel production.</title>
        <authorList>
            <person name="Bogen C."/>
            <person name="Al-Dilaimi A."/>
            <person name="Albersmeier A."/>
            <person name="Wichmann J."/>
            <person name="Grundmann M."/>
            <person name="Rupp O."/>
            <person name="Lauersen K.J."/>
            <person name="Blifernez-Klassen O."/>
            <person name="Kalinowski J."/>
            <person name="Goesmann A."/>
            <person name="Mussgnug J.H."/>
            <person name="Kruse O."/>
        </authorList>
    </citation>
    <scope>NUCLEOTIDE SEQUENCE [LARGE SCALE GENOMIC DNA]</scope>
    <source>
        <strain evidence="7 8">SAG 48.87</strain>
    </source>
</reference>
<feature type="compositionally biased region" description="Low complexity" evidence="5">
    <location>
        <begin position="88"/>
        <end position="104"/>
    </location>
</feature>
<feature type="compositionally biased region" description="Gly residues" evidence="5">
    <location>
        <begin position="105"/>
        <end position="119"/>
    </location>
</feature>
<organism evidence="7 8">
    <name type="scientific">Monoraphidium neglectum</name>
    <dbReference type="NCBI Taxonomy" id="145388"/>
    <lineage>
        <taxon>Eukaryota</taxon>
        <taxon>Viridiplantae</taxon>
        <taxon>Chlorophyta</taxon>
        <taxon>core chlorophytes</taxon>
        <taxon>Chlorophyceae</taxon>
        <taxon>CS clade</taxon>
        <taxon>Sphaeropleales</taxon>
        <taxon>Selenastraceae</taxon>
        <taxon>Monoraphidium</taxon>
    </lineage>
</organism>
<dbReference type="Pfam" id="PF03547">
    <property type="entry name" value="Mem_trans"/>
    <property type="match status" value="1"/>
</dbReference>
<feature type="region of interest" description="Disordered" evidence="5">
    <location>
        <begin position="77"/>
        <end position="137"/>
    </location>
</feature>
<evidence type="ECO:0000256" key="2">
    <source>
        <dbReference type="ARBA" id="ARBA00022692"/>
    </source>
</evidence>
<feature type="compositionally biased region" description="Basic and acidic residues" evidence="5">
    <location>
        <begin position="373"/>
        <end position="415"/>
    </location>
</feature>
<evidence type="ECO:0000313" key="7">
    <source>
        <dbReference type="EMBL" id="KIZ05153.1"/>
    </source>
</evidence>
<keyword evidence="2 6" id="KW-0812">Transmembrane</keyword>
<proteinExistence type="predicted"/>
<dbReference type="Proteomes" id="UP000054498">
    <property type="component" value="Unassembled WGS sequence"/>
</dbReference>
<comment type="subcellular location">
    <subcellularLocation>
        <location evidence="1">Membrane</location>
        <topology evidence="1">Multi-pass membrane protein</topology>
    </subcellularLocation>
</comment>
<dbReference type="InterPro" id="IPR004776">
    <property type="entry name" value="Mem_transp_PIN-like"/>
</dbReference>
<accession>A0A0D2K448</accession>
<dbReference type="InterPro" id="IPR036291">
    <property type="entry name" value="NAD(P)-bd_dom_sf"/>
</dbReference>
<evidence type="ECO:0000256" key="1">
    <source>
        <dbReference type="ARBA" id="ARBA00004141"/>
    </source>
</evidence>
<feature type="transmembrane region" description="Helical" evidence="6">
    <location>
        <begin position="266"/>
        <end position="290"/>
    </location>
</feature>
<evidence type="ECO:0000256" key="5">
    <source>
        <dbReference type="SAM" id="MobiDB-lite"/>
    </source>
</evidence>
<dbReference type="RefSeq" id="XP_013904172.1">
    <property type="nucleotide sequence ID" value="XM_014048718.1"/>
</dbReference>
<feature type="transmembrane region" description="Helical" evidence="6">
    <location>
        <begin position="740"/>
        <end position="758"/>
    </location>
</feature>
<protein>
    <recommendedName>
        <fullName evidence="9">Auxin efflux carrier</fullName>
    </recommendedName>
</protein>
<dbReference type="PANTHER" id="PTHR31419">
    <property type="entry name" value="PROTEIN PIN-LIKES 2"/>
    <property type="match status" value="1"/>
</dbReference>
<feature type="transmembrane region" description="Helical" evidence="6">
    <location>
        <begin position="297"/>
        <end position="318"/>
    </location>
</feature>
<sequence length="837" mass="88864">MPPPQQIDLNVTSPAVLSAAVLRRFMGIPTCREVTVVNVSSVSWCRAYETFGVYGAGKAARHMLLVATPALEADMFHPPNRAAHGDSDYGQDSSDSGSSSSSSSSGGGVSGSSGGGSSGGRRHDGGGGAQQRGPRVRTLSYAPGAIDTEMQAAAREALPPIPLKAAFEANAAAGRLVKPADSAAALVRLLARPRGEVPNGSHWDYYDCCDGWVLLVCGMGAWLAKRKGLNRAAINAVSSVNWFALIPSLMFSSIVGAVTPGTLSSLWPLLVASLLHILIGVVPATLLAWAARLPKDMAFFTVMASSLPNCGNLPWLFMPGLIRYYAAPEAANEQVQRMVGLVSVYTIVVVLVTLVVPFLFKRPPDTLLLPRSRSEEQQRHEQQQEQQQERQEQHHGERDEQQRRRQRDQEERGSEDGSEGGDTQARRHHKEQPHAVACVLASAHRVAPDDDGAPPAGLPDAHSAALTAAPEAGRRGGPAFWGPDAAADSGPPGLVAIASISSLADDCHVFELDAAEDGAALPPAAAHRDYAHHPLQHQQFDSFASHRSGSHLLQQGRQLWGSFSRSLGRSFSRGLRRSNSRVQLVWTFPSGWQPARSGGAAAAAAPPPARQPDGRAVAAAPAAAVPPPRGLRESWRRARAAVGPPPRWVQAAVLSWRAVYAHPVVNLPLGATIVGLACAAVGPVRKLLVDDLAPLHWLWSSLVWVGAASAPLATMQIGAELLQGPPVVASSRMRVSRRSKVVATAISIVVKLILVPLINVAIMRNGGFGRLAPAGDPLYQLLLLVEGAVPAAVTLLVVCGRVYPDSSPLSTILFCQYVASLFTLPAFIVWFLSMLDL</sequence>
<evidence type="ECO:0000256" key="4">
    <source>
        <dbReference type="ARBA" id="ARBA00023136"/>
    </source>
</evidence>
<dbReference type="PANTHER" id="PTHR31419:SF1">
    <property type="entry name" value="PROTEIN PIN-LIKES 6"/>
    <property type="match status" value="1"/>
</dbReference>
<dbReference type="AlphaFoldDB" id="A0A0D2K448"/>
<dbReference type="SUPFAM" id="SSF51735">
    <property type="entry name" value="NAD(P)-binding Rossmann-fold domains"/>
    <property type="match status" value="2"/>
</dbReference>
<dbReference type="Gene3D" id="3.40.50.720">
    <property type="entry name" value="NAD(P)-binding Rossmann-like Domain"/>
    <property type="match status" value="1"/>
</dbReference>
<evidence type="ECO:0000313" key="8">
    <source>
        <dbReference type="Proteomes" id="UP000054498"/>
    </source>
</evidence>
<feature type="transmembrane region" description="Helical" evidence="6">
    <location>
        <begin position="232"/>
        <end position="254"/>
    </location>
</feature>
<feature type="transmembrane region" description="Helical" evidence="6">
    <location>
        <begin position="811"/>
        <end position="832"/>
    </location>
</feature>
<name>A0A0D2K448_9CHLO</name>
<dbReference type="KEGG" id="mng:MNEG_2802"/>
<feature type="region of interest" description="Disordered" evidence="5">
    <location>
        <begin position="373"/>
        <end position="433"/>
    </location>
</feature>
<feature type="transmembrane region" description="Helical" evidence="6">
    <location>
        <begin position="338"/>
        <end position="360"/>
    </location>
</feature>
<dbReference type="InterPro" id="IPR039305">
    <property type="entry name" value="PILS2/6"/>
</dbReference>
<keyword evidence="8" id="KW-1185">Reference proteome</keyword>
<dbReference type="GO" id="GO:0080162">
    <property type="term" value="P:endoplasmic reticulum to cytosol auxin transport"/>
    <property type="evidence" value="ECO:0007669"/>
    <property type="project" value="InterPro"/>
</dbReference>
<dbReference type="OrthoDB" id="191139at2759"/>
<dbReference type="STRING" id="145388.A0A0D2K448"/>
<gene>
    <name evidence="7" type="ORF">MNEG_2802</name>
</gene>
<keyword evidence="3 6" id="KW-1133">Transmembrane helix</keyword>
<evidence type="ECO:0000256" key="3">
    <source>
        <dbReference type="ARBA" id="ARBA00022989"/>
    </source>
</evidence>
<evidence type="ECO:0000256" key="6">
    <source>
        <dbReference type="SAM" id="Phobius"/>
    </source>
</evidence>
<keyword evidence="4 6" id="KW-0472">Membrane</keyword>
<dbReference type="EMBL" id="KK100549">
    <property type="protein sequence ID" value="KIZ05153.1"/>
    <property type="molecule type" value="Genomic_DNA"/>
</dbReference>
<feature type="transmembrane region" description="Helical" evidence="6">
    <location>
        <begin position="778"/>
        <end position="799"/>
    </location>
</feature>
<dbReference type="GO" id="GO:0016020">
    <property type="term" value="C:membrane"/>
    <property type="evidence" value="ECO:0007669"/>
    <property type="project" value="UniProtKB-SubCell"/>
</dbReference>